<dbReference type="Proteomes" id="UP000297861">
    <property type="component" value="Unassembled WGS sequence"/>
</dbReference>
<accession>A0A4Y8KXK8</accession>
<feature type="region of interest" description="Disordered" evidence="1">
    <location>
        <begin position="61"/>
        <end position="84"/>
    </location>
</feature>
<evidence type="ECO:0000313" key="4">
    <source>
        <dbReference type="Proteomes" id="UP000297861"/>
    </source>
</evidence>
<dbReference type="EMBL" id="SOML01000012">
    <property type="protein sequence ID" value="TFD93715.1"/>
    <property type="molecule type" value="Genomic_DNA"/>
</dbReference>
<gene>
    <name evidence="3" type="ORF">E2605_16295</name>
</gene>
<feature type="region of interest" description="Disordered" evidence="1">
    <location>
        <begin position="243"/>
        <end position="316"/>
    </location>
</feature>
<comment type="caution">
    <text evidence="3">The sequence shown here is derived from an EMBL/GenBank/DDBJ whole genome shotgun (WGS) entry which is preliminary data.</text>
</comment>
<name>A0A4Y8KXK8_9BACT</name>
<reference evidence="3 4" key="1">
    <citation type="submission" date="2019-03" db="EMBL/GenBank/DDBJ databases">
        <title>San Antonio Military Medical Center submission to MRSN (WRAIR), pending publication.</title>
        <authorList>
            <person name="Blyth D.M."/>
            <person name="Mccarthy S.L."/>
            <person name="Schall S.E."/>
            <person name="Stam J.A."/>
            <person name="Ong A.C."/>
            <person name="Mcgann P.T."/>
        </authorList>
    </citation>
    <scope>NUCLEOTIDE SEQUENCE [LARGE SCALE GENOMIC DNA]</scope>
    <source>
        <strain evidence="3 4">MRSN571793</strain>
    </source>
</reference>
<feature type="compositionally biased region" description="Polar residues" evidence="1">
    <location>
        <begin position="285"/>
        <end position="298"/>
    </location>
</feature>
<keyword evidence="4" id="KW-1185">Reference proteome</keyword>
<feature type="compositionally biased region" description="Polar residues" evidence="1">
    <location>
        <begin position="165"/>
        <end position="176"/>
    </location>
</feature>
<protein>
    <recommendedName>
        <fullName evidence="5">SH3 domain-containing protein</fullName>
    </recommendedName>
</protein>
<evidence type="ECO:0008006" key="5">
    <source>
        <dbReference type="Google" id="ProtNLM"/>
    </source>
</evidence>
<proteinExistence type="predicted"/>
<feature type="chain" id="PRO_5021228765" description="SH3 domain-containing protein" evidence="2">
    <location>
        <begin position="20"/>
        <end position="358"/>
    </location>
</feature>
<feature type="compositionally biased region" description="Polar residues" evidence="1">
    <location>
        <begin position="243"/>
        <end position="262"/>
    </location>
</feature>
<evidence type="ECO:0000313" key="3">
    <source>
        <dbReference type="EMBL" id="TFD93715.1"/>
    </source>
</evidence>
<evidence type="ECO:0000256" key="1">
    <source>
        <dbReference type="SAM" id="MobiDB-lite"/>
    </source>
</evidence>
<organism evidence="3 4">
    <name type="scientific">Dysgonomonas capnocytophagoides</name>
    <dbReference type="NCBI Taxonomy" id="45254"/>
    <lineage>
        <taxon>Bacteria</taxon>
        <taxon>Pseudomonadati</taxon>
        <taxon>Bacteroidota</taxon>
        <taxon>Bacteroidia</taxon>
        <taxon>Bacteroidales</taxon>
        <taxon>Dysgonomonadaceae</taxon>
        <taxon>Dysgonomonas</taxon>
    </lineage>
</organism>
<sequence length="358" mass="39916">MKKLSITLLTLSLTFTLIGQNATTDKENVKKDGQYENQYKESSNFYINSDGLVVYKRSGVTTQDENRSNTVSDNHQTTETADYSNTTNETVQTKGTPVIVKKEAYDNNSSRTENKEEEPVLIKATKKAPINEYTAEEQTYTPPVSVSSSTATGIKKEAMTVDESISINSKPENLNNSDEESVNYGAINSSKKDKKNADKSISGEEAKKKYKKYNTYEKRPSQYKNIEEAALAVDAMIEELKKNQTQTTGARSMSSRLSTGANRASLKKKPLSSSSFSGTYNTSSQASGKPASTQTPEQDSAWGDEPTYYINGTEAEQSDIDLLRKKDIIRKEFKIRNTVSGNPNGEVWYEVKDYNRQK</sequence>
<dbReference type="AlphaFoldDB" id="A0A4Y8KXK8"/>
<evidence type="ECO:0000256" key="2">
    <source>
        <dbReference type="SAM" id="SignalP"/>
    </source>
</evidence>
<keyword evidence="2" id="KW-0732">Signal</keyword>
<dbReference type="RefSeq" id="WP_134437234.1">
    <property type="nucleotide sequence ID" value="NZ_AP028867.1"/>
</dbReference>
<dbReference type="OrthoDB" id="997191at2"/>
<feature type="signal peptide" evidence="2">
    <location>
        <begin position="1"/>
        <end position="19"/>
    </location>
</feature>
<feature type="region of interest" description="Disordered" evidence="1">
    <location>
        <begin position="165"/>
        <end position="200"/>
    </location>
</feature>
<feature type="compositionally biased region" description="Low complexity" evidence="1">
    <location>
        <begin position="271"/>
        <end position="284"/>
    </location>
</feature>